<dbReference type="Proteomes" id="UP000177197">
    <property type="component" value="Unassembled WGS sequence"/>
</dbReference>
<proteinExistence type="predicted"/>
<dbReference type="EMBL" id="MEYV01000003">
    <property type="protein sequence ID" value="OGD40672.1"/>
    <property type="molecule type" value="Genomic_DNA"/>
</dbReference>
<evidence type="ECO:0000256" key="1">
    <source>
        <dbReference type="SAM" id="Phobius"/>
    </source>
</evidence>
<evidence type="ECO:0000313" key="2">
    <source>
        <dbReference type="EMBL" id="OGD40672.1"/>
    </source>
</evidence>
<dbReference type="AlphaFoldDB" id="A0A1F5CCT1"/>
<evidence type="ECO:0000313" key="3">
    <source>
        <dbReference type="Proteomes" id="UP000177197"/>
    </source>
</evidence>
<organism evidence="2 3">
    <name type="scientific">Candidatus Azambacteria bacterium RIFCSPLOWO2_02_FULL_44_14</name>
    <dbReference type="NCBI Taxonomy" id="1797306"/>
    <lineage>
        <taxon>Bacteria</taxon>
        <taxon>Candidatus Azamiibacteriota</taxon>
    </lineage>
</organism>
<evidence type="ECO:0008006" key="4">
    <source>
        <dbReference type="Google" id="ProtNLM"/>
    </source>
</evidence>
<gene>
    <name evidence="2" type="ORF">A3I30_00555</name>
</gene>
<keyword evidence="1" id="KW-1133">Transmembrane helix</keyword>
<sequence length="204" mass="23174">MVALLLPIKIMRSPILQILFTIGLIAALIFFSGFYPVALVNRRVILASDFYSNLAAAKKFYDSQKLYSNSSAADWESPELKLLEKDIQSAVLQNLVEDRILINKSGQVSGLKGLLFENLNQILSQVSGDLTNEGLANLYGWDIRTFKKVVLEPEARRKTFIEGFARQGRDFNEWFSREKRGANVKILLNGFVWNQNRGQVESKR</sequence>
<protein>
    <recommendedName>
        <fullName evidence="4">PpiC domain-containing protein</fullName>
    </recommendedName>
</protein>
<reference evidence="2 3" key="1">
    <citation type="journal article" date="2016" name="Nat. Commun.">
        <title>Thousands of microbial genomes shed light on interconnected biogeochemical processes in an aquifer system.</title>
        <authorList>
            <person name="Anantharaman K."/>
            <person name="Brown C.T."/>
            <person name="Hug L.A."/>
            <person name="Sharon I."/>
            <person name="Castelle C.J."/>
            <person name="Probst A.J."/>
            <person name="Thomas B.C."/>
            <person name="Singh A."/>
            <person name="Wilkins M.J."/>
            <person name="Karaoz U."/>
            <person name="Brodie E.L."/>
            <person name="Williams K.H."/>
            <person name="Hubbard S.S."/>
            <person name="Banfield J.F."/>
        </authorList>
    </citation>
    <scope>NUCLEOTIDE SEQUENCE [LARGE SCALE GENOMIC DNA]</scope>
</reference>
<comment type="caution">
    <text evidence="2">The sequence shown here is derived from an EMBL/GenBank/DDBJ whole genome shotgun (WGS) entry which is preliminary data.</text>
</comment>
<keyword evidence="1" id="KW-0812">Transmembrane</keyword>
<accession>A0A1F5CCT1</accession>
<feature type="transmembrane region" description="Helical" evidence="1">
    <location>
        <begin position="15"/>
        <end position="38"/>
    </location>
</feature>
<name>A0A1F5CCT1_9BACT</name>
<keyword evidence="1" id="KW-0472">Membrane</keyword>